<evidence type="ECO:0000313" key="2">
    <source>
        <dbReference type="EMBL" id="MBB5539503.1"/>
    </source>
</evidence>
<dbReference type="Gene3D" id="3.30.1050.10">
    <property type="entry name" value="SCP2 sterol-binding domain"/>
    <property type="match status" value="1"/>
</dbReference>
<dbReference type="Proteomes" id="UP000585507">
    <property type="component" value="Unassembled WGS sequence"/>
</dbReference>
<keyword evidence="3" id="KW-1185">Reference proteome</keyword>
<feature type="domain" description="SCP2" evidence="1">
    <location>
        <begin position="28"/>
        <end position="127"/>
    </location>
</feature>
<dbReference type="Pfam" id="PF02036">
    <property type="entry name" value="SCP2"/>
    <property type="match status" value="1"/>
</dbReference>
<gene>
    <name evidence="2" type="ORF">GGD55_006253</name>
</gene>
<accession>A0A7W8UHV1</accession>
<protein>
    <submittedName>
        <fullName evidence="2">Putative lipid carrier protein YhbT</fullName>
    </submittedName>
</protein>
<comment type="caution">
    <text evidence="2">The sequence shown here is derived from an EMBL/GenBank/DDBJ whole genome shotgun (WGS) entry which is preliminary data.</text>
</comment>
<dbReference type="InterPro" id="IPR036527">
    <property type="entry name" value="SCP2_sterol-bd_dom_sf"/>
</dbReference>
<dbReference type="SUPFAM" id="SSF55718">
    <property type="entry name" value="SCP-like"/>
    <property type="match status" value="1"/>
</dbReference>
<evidence type="ECO:0000313" key="3">
    <source>
        <dbReference type="Proteomes" id="UP000585507"/>
    </source>
</evidence>
<dbReference type="InterPro" id="IPR003033">
    <property type="entry name" value="SCP2_sterol-bd_dom"/>
</dbReference>
<dbReference type="EMBL" id="JACHBK010000021">
    <property type="protein sequence ID" value="MBB5539503.1"/>
    <property type="molecule type" value="Genomic_DNA"/>
</dbReference>
<evidence type="ECO:0000259" key="1">
    <source>
        <dbReference type="Pfam" id="PF02036"/>
    </source>
</evidence>
<dbReference type="RefSeq" id="WP_018327450.1">
    <property type="nucleotide sequence ID" value="NZ_JACHBK010000021.1"/>
</dbReference>
<dbReference type="AlphaFoldDB" id="A0A7W8UHV1"/>
<name>A0A7W8UHV1_9HYPH</name>
<proteinExistence type="predicted"/>
<organism evidence="2 3">
    <name type="scientific">Rhizobium giardinii</name>
    <dbReference type="NCBI Taxonomy" id="56731"/>
    <lineage>
        <taxon>Bacteria</taxon>
        <taxon>Pseudomonadati</taxon>
        <taxon>Pseudomonadota</taxon>
        <taxon>Alphaproteobacteria</taxon>
        <taxon>Hyphomicrobiales</taxon>
        <taxon>Rhizobiaceae</taxon>
        <taxon>Rhizobium/Agrobacterium group</taxon>
        <taxon>Rhizobium</taxon>
    </lineage>
</organism>
<reference evidence="2 3" key="1">
    <citation type="submission" date="2020-08" db="EMBL/GenBank/DDBJ databases">
        <title>Genomic Encyclopedia of Type Strains, Phase IV (KMG-V): Genome sequencing to study the core and pangenomes of soil and plant-associated prokaryotes.</title>
        <authorList>
            <person name="Whitman W."/>
        </authorList>
    </citation>
    <scope>NUCLEOTIDE SEQUENCE [LARGE SCALE GENOMIC DNA]</scope>
    <source>
        <strain evidence="2 3">SEMIA 4084</strain>
    </source>
</reference>
<sequence length="165" mass="18140">MLVPSVLAKPLDFAPLALIEHFARRIFDRVLKVHPDLFERLGDYRSKRFCFSPSDLPLHFVVIPEGRVVEVSRGIRQPTADAVISGPLFILLALLEGRCDGDALFFSRDLMVTGDIEAMLALRNALDDSVIDLAADLGGMTGPLAPLVISTARYIRSRALRGKAL</sequence>